<feature type="domain" description="Protein kinase" evidence="4">
    <location>
        <begin position="84"/>
        <end position="531"/>
    </location>
</feature>
<feature type="compositionally biased region" description="Basic and acidic residues" evidence="3">
    <location>
        <begin position="149"/>
        <end position="167"/>
    </location>
</feature>
<dbReference type="GO" id="GO:0004674">
    <property type="term" value="F:protein serine/threonine kinase activity"/>
    <property type="evidence" value="ECO:0007669"/>
    <property type="project" value="TreeGrafter"/>
</dbReference>
<evidence type="ECO:0000256" key="3">
    <source>
        <dbReference type="SAM" id="MobiDB-lite"/>
    </source>
</evidence>
<evidence type="ECO:0000256" key="1">
    <source>
        <dbReference type="ARBA" id="ARBA00022741"/>
    </source>
</evidence>
<gene>
    <name evidence="5" type="ORF">ASTO00021_LOCUS16818</name>
</gene>
<sequence>MSEATAKANSNRSNRSSDFMRNAFDGFGVKRFKKKVGEVYSRKASSSRVLKEKFDALKNTKLMFVEARMLKEMCEPSALGKKTVSLREQIAFGKYGKVYVAVDNRKQKQTQNQKPANISTKSNANRKLFSLKTKLNFNLKTVSRSNSKSKADKVQNHNHENEEPASELKAEKKMYAVKRIRIGKKGSRAAPELVMEELNLIRQLQDCPYIVRYHGCYLNYFPTQYLCLVMEYANRGDARKIIHDPSTQQQQQCVAASILLALDYMHSRGYVHKDIKPENMLLADEVTEERMIVKLCDFGASERYDDGSQLRHWYGTMQYLAPEYLEFCVCKDFALDHNKPDNWGVSKNPKYFQSLCTDRMDIWALGIFMMEILMKSSSSAKMNRSMLTAVIRKLFRYEGNENALDVLFFRKQENASSSPSPIQGDDGEIISPPPSIIQGDDGNMTPCPQIEDGVKVQGKKTMKQLKYKEKRKKLKTKKAYSDAELEVGLWKPHQRKIVEENVTMVDFISKCLVLNPQERWSADQLLKHPFVADMARELSPNM</sequence>
<dbReference type="SMART" id="SM00220">
    <property type="entry name" value="S_TKc"/>
    <property type="match status" value="1"/>
</dbReference>
<protein>
    <recommendedName>
        <fullName evidence="4">Protein kinase domain-containing protein</fullName>
    </recommendedName>
</protein>
<dbReference type="PROSITE" id="PS50011">
    <property type="entry name" value="PROTEIN_KINASE_DOM"/>
    <property type="match status" value="1"/>
</dbReference>
<dbReference type="AlphaFoldDB" id="A0A7S3V210"/>
<dbReference type="InterPro" id="IPR000719">
    <property type="entry name" value="Prot_kinase_dom"/>
</dbReference>
<keyword evidence="2" id="KW-0067">ATP-binding</keyword>
<evidence type="ECO:0000313" key="5">
    <source>
        <dbReference type="EMBL" id="CAE0446827.1"/>
    </source>
</evidence>
<dbReference type="Gene3D" id="1.10.510.10">
    <property type="entry name" value="Transferase(Phosphotransferase) domain 1"/>
    <property type="match status" value="2"/>
</dbReference>
<feature type="region of interest" description="Disordered" evidence="3">
    <location>
        <begin position="142"/>
        <end position="167"/>
    </location>
</feature>
<reference evidence="5" key="1">
    <citation type="submission" date="2021-01" db="EMBL/GenBank/DDBJ databases">
        <authorList>
            <person name="Corre E."/>
            <person name="Pelletier E."/>
            <person name="Niang G."/>
            <person name="Scheremetjew M."/>
            <person name="Finn R."/>
            <person name="Kale V."/>
            <person name="Holt S."/>
            <person name="Cochrane G."/>
            <person name="Meng A."/>
            <person name="Brown T."/>
            <person name="Cohen L."/>
        </authorList>
    </citation>
    <scope>NUCLEOTIDE SEQUENCE</scope>
    <source>
        <strain evidence="5">GSBS06</strain>
    </source>
</reference>
<dbReference type="Pfam" id="PF00069">
    <property type="entry name" value="Pkinase"/>
    <property type="match status" value="1"/>
</dbReference>
<dbReference type="PANTHER" id="PTHR48012:SF2">
    <property type="entry name" value="STERILE20-LIKE KINASE, ISOFORM B"/>
    <property type="match status" value="1"/>
</dbReference>
<organism evidence="5">
    <name type="scientific">Aplanochytrium stocchinoi</name>
    <dbReference type="NCBI Taxonomy" id="215587"/>
    <lineage>
        <taxon>Eukaryota</taxon>
        <taxon>Sar</taxon>
        <taxon>Stramenopiles</taxon>
        <taxon>Bigyra</taxon>
        <taxon>Labyrinthulomycetes</taxon>
        <taxon>Thraustochytrida</taxon>
        <taxon>Thraustochytriidae</taxon>
        <taxon>Aplanochytrium</taxon>
    </lineage>
</organism>
<dbReference type="PROSITE" id="PS00108">
    <property type="entry name" value="PROTEIN_KINASE_ST"/>
    <property type="match status" value="1"/>
</dbReference>
<evidence type="ECO:0000256" key="2">
    <source>
        <dbReference type="ARBA" id="ARBA00022840"/>
    </source>
</evidence>
<name>A0A7S3V210_9STRA</name>
<dbReference type="InterPro" id="IPR008271">
    <property type="entry name" value="Ser/Thr_kinase_AS"/>
</dbReference>
<accession>A0A7S3V210</accession>
<dbReference type="GO" id="GO:0005524">
    <property type="term" value="F:ATP binding"/>
    <property type="evidence" value="ECO:0007669"/>
    <property type="project" value="UniProtKB-KW"/>
</dbReference>
<evidence type="ECO:0000259" key="4">
    <source>
        <dbReference type="PROSITE" id="PS50011"/>
    </source>
</evidence>
<dbReference type="SUPFAM" id="SSF56112">
    <property type="entry name" value="Protein kinase-like (PK-like)"/>
    <property type="match status" value="1"/>
</dbReference>
<dbReference type="PANTHER" id="PTHR48012">
    <property type="entry name" value="STERILE20-LIKE KINASE, ISOFORM B-RELATED"/>
    <property type="match status" value="1"/>
</dbReference>
<dbReference type="GO" id="GO:0005737">
    <property type="term" value="C:cytoplasm"/>
    <property type="evidence" value="ECO:0007669"/>
    <property type="project" value="TreeGrafter"/>
</dbReference>
<dbReference type="InterPro" id="IPR011009">
    <property type="entry name" value="Kinase-like_dom_sf"/>
</dbReference>
<dbReference type="EMBL" id="HBIN01021918">
    <property type="protein sequence ID" value="CAE0446827.1"/>
    <property type="molecule type" value="Transcribed_RNA"/>
</dbReference>
<keyword evidence="1" id="KW-0547">Nucleotide-binding</keyword>
<proteinExistence type="predicted"/>
<dbReference type="InterPro" id="IPR050629">
    <property type="entry name" value="STE20/SPS1-PAK"/>
</dbReference>